<reference evidence="2 3" key="1">
    <citation type="submission" date="2020-02" db="EMBL/GenBank/DDBJ databases">
        <authorList>
            <person name="Ma Q."/>
            <person name="Huang Y."/>
            <person name="Song X."/>
            <person name="Pei D."/>
        </authorList>
    </citation>
    <scope>NUCLEOTIDE SEQUENCE [LARGE SCALE GENOMIC DNA]</scope>
    <source>
        <strain evidence="2">Sxm20200214</strain>
        <tissue evidence="2">Leaf</tissue>
    </source>
</reference>
<evidence type="ECO:0000313" key="3">
    <source>
        <dbReference type="Proteomes" id="UP000886595"/>
    </source>
</evidence>
<comment type="caution">
    <text evidence="2">The sequence shown here is derived from an EMBL/GenBank/DDBJ whole genome shotgun (WGS) entry which is preliminary data.</text>
</comment>
<sequence>MGWTSLPSMAAVEFRVGRGGFGGSRPISSQFLFVYILLYFTQCVDGGLRSGGKSKSKSRKSKEAAGASGHVGADEVHLAAALPIQTDVVNAGTGLSTVQFNPTEDMTRKFDHIDSRFNAYELDRNRPLVDQNTIDDIVKASVEERLKVLGVGKSHEKNDKLSIVGEEQSLSLPPPQQKSVNSPALAMTPGLVFTPKRNLANELDKDTGVKRTLAEEFGSGTATPVKSPELDFSYCKG</sequence>
<dbReference type="EMBL" id="JAAMPC010000003">
    <property type="protein sequence ID" value="KAG2322988.1"/>
    <property type="molecule type" value="Genomic_DNA"/>
</dbReference>
<dbReference type="AlphaFoldDB" id="A0A8X8B652"/>
<evidence type="ECO:0000313" key="2">
    <source>
        <dbReference type="EMBL" id="KAG2322988.1"/>
    </source>
</evidence>
<proteinExistence type="predicted"/>
<name>A0A8X8B652_BRACI</name>
<feature type="region of interest" description="Disordered" evidence="1">
    <location>
        <begin position="49"/>
        <end position="69"/>
    </location>
</feature>
<dbReference type="Proteomes" id="UP000886595">
    <property type="component" value="Unassembled WGS sequence"/>
</dbReference>
<protein>
    <submittedName>
        <fullName evidence="2">Uncharacterized protein</fullName>
    </submittedName>
</protein>
<evidence type="ECO:0000256" key="1">
    <source>
        <dbReference type="SAM" id="MobiDB-lite"/>
    </source>
</evidence>
<organism evidence="2 3">
    <name type="scientific">Brassica carinata</name>
    <name type="common">Ethiopian mustard</name>
    <name type="synonym">Abyssinian cabbage</name>
    <dbReference type="NCBI Taxonomy" id="52824"/>
    <lineage>
        <taxon>Eukaryota</taxon>
        <taxon>Viridiplantae</taxon>
        <taxon>Streptophyta</taxon>
        <taxon>Embryophyta</taxon>
        <taxon>Tracheophyta</taxon>
        <taxon>Spermatophyta</taxon>
        <taxon>Magnoliopsida</taxon>
        <taxon>eudicotyledons</taxon>
        <taxon>Gunneridae</taxon>
        <taxon>Pentapetalae</taxon>
        <taxon>rosids</taxon>
        <taxon>malvids</taxon>
        <taxon>Brassicales</taxon>
        <taxon>Brassicaceae</taxon>
        <taxon>Brassiceae</taxon>
        <taxon>Brassica</taxon>
    </lineage>
</organism>
<accession>A0A8X8B652</accession>
<gene>
    <name evidence="2" type="ORF">Bca52824_016201</name>
</gene>
<keyword evidence="3" id="KW-1185">Reference proteome</keyword>